<keyword evidence="2" id="KW-0378">Hydrolase</keyword>
<evidence type="ECO:0000256" key="1">
    <source>
        <dbReference type="ARBA" id="ARBA00010088"/>
    </source>
</evidence>
<dbReference type="OrthoDB" id="190201at2759"/>
<evidence type="ECO:0000313" key="4">
    <source>
        <dbReference type="EMBL" id="CCM01880.1"/>
    </source>
</evidence>
<dbReference type="Proteomes" id="UP000006352">
    <property type="component" value="Unassembled WGS sequence"/>
</dbReference>
<dbReference type="PRINTS" id="PR00793">
    <property type="entry name" value="PROAMNOPTASE"/>
</dbReference>
<dbReference type="GO" id="GO:0008233">
    <property type="term" value="F:peptidase activity"/>
    <property type="evidence" value="ECO:0007669"/>
    <property type="project" value="InterPro"/>
</dbReference>
<gene>
    <name evidence="4" type="ORF">FIBRA_03951</name>
</gene>
<evidence type="ECO:0000256" key="2">
    <source>
        <dbReference type="ARBA" id="ARBA00022801"/>
    </source>
</evidence>
<dbReference type="InterPro" id="IPR029058">
    <property type="entry name" value="AB_hydrolase_fold"/>
</dbReference>
<dbReference type="Pfam" id="PF00561">
    <property type="entry name" value="Abhydrolase_1"/>
    <property type="match status" value="1"/>
</dbReference>
<feature type="domain" description="AB hydrolase-1" evidence="3">
    <location>
        <begin position="37"/>
        <end position="293"/>
    </location>
</feature>
<dbReference type="STRING" id="599839.J4GNU4"/>
<accession>J4GNU4</accession>
<dbReference type="GO" id="GO:0006508">
    <property type="term" value="P:proteolysis"/>
    <property type="evidence" value="ECO:0007669"/>
    <property type="project" value="InterPro"/>
</dbReference>
<comment type="similarity">
    <text evidence="1">Belongs to the peptidase S33 family.</text>
</comment>
<dbReference type="SUPFAM" id="SSF53474">
    <property type="entry name" value="alpha/beta-Hydrolases"/>
    <property type="match status" value="1"/>
</dbReference>
<dbReference type="GeneID" id="24096791"/>
<proteinExistence type="inferred from homology"/>
<dbReference type="InterPro" id="IPR002410">
    <property type="entry name" value="Peptidase_S33"/>
</dbReference>
<name>J4GNU4_9APHY</name>
<dbReference type="AlphaFoldDB" id="J4GNU4"/>
<dbReference type="PIRSF" id="PIRSF005539">
    <property type="entry name" value="Pept_S33_TRI_F1"/>
    <property type="match status" value="1"/>
</dbReference>
<dbReference type="EMBL" id="HE797054">
    <property type="protein sequence ID" value="CCM01880.1"/>
    <property type="molecule type" value="Genomic_DNA"/>
</dbReference>
<dbReference type="PANTHER" id="PTHR43798:SF33">
    <property type="entry name" value="HYDROLASE, PUTATIVE (AFU_ORTHOLOGUE AFUA_2G14860)-RELATED"/>
    <property type="match status" value="1"/>
</dbReference>
<dbReference type="InParanoid" id="J4GNU4"/>
<dbReference type="GO" id="GO:0016020">
    <property type="term" value="C:membrane"/>
    <property type="evidence" value="ECO:0007669"/>
    <property type="project" value="TreeGrafter"/>
</dbReference>
<evidence type="ECO:0000259" key="3">
    <source>
        <dbReference type="Pfam" id="PF00561"/>
    </source>
</evidence>
<evidence type="ECO:0000313" key="5">
    <source>
        <dbReference type="Proteomes" id="UP000006352"/>
    </source>
</evidence>
<reference evidence="4 5" key="1">
    <citation type="journal article" date="2012" name="Appl. Environ. Microbiol.">
        <title>Short-read sequencing for genomic analysis of the brown rot fungus Fibroporia radiculosa.</title>
        <authorList>
            <person name="Tang J.D."/>
            <person name="Perkins A.D."/>
            <person name="Sonstegard T.S."/>
            <person name="Schroeder S.G."/>
            <person name="Burgess S.C."/>
            <person name="Diehl S.V."/>
        </authorList>
    </citation>
    <scope>NUCLEOTIDE SEQUENCE [LARGE SCALE GENOMIC DNA]</scope>
    <source>
        <strain evidence="4 5">TFFH 294</strain>
    </source>
</reference>
<dbReference type="HOGENOM" id="CLU_020336_15_1_1"/>
<dbReference type="RefSeq" id="XP_012181163.1">
    <property type="nucleotide sequence ID" value="XM_012325773.1"/>
</dbReference>
<organism evidence="4 5">
    <name type="scientific">Fibroporia radiculosa</name>
    <dbReference type="NCBI Taxonomy" id="599839"/>
    <lineage>
        <taxon>Eukaryota</taxon>
        <taxon>Fungi</taxon>
        <taxon>Dikarya</taxon>
        <taxon>Basidiomycota</taxon>
        <taxon>Agaricomycotina</taxon>
        <taxon>Agaricomycetes</taxon>
        <taxon>Polyporales</taxon>
        <taxon>Fibroporiaceae</taxon>
        <taxon>Fibroporia</taxon>
    </lineage>
</organism>
<protein>
    <recommendedName>
        <fullName evidence="3">AB hydrolase-1 domain-containing protein</fullName>
    </recommendedName>
</protein>
<dbReference type="Gene3D" id="3.40.50.1820">
    <property type="entry name" value="alpha/beta hydrolase"/>
    <property type="match status" value="1"/>
</dbReference>
<keyword evidence="5" id="KW-1185">Reference proteome</keyword>
<dbReference type="InterPro" id="IPR000073">
    <property type="entry name" value="AB_hydrolase_1"/>
</dbReference>
<dbReference type="InterPro" id="IPR005945">
    <property type="entry name" value="Pro_imino_pep"/>
</dbReference>
<dbReference type="PANTHER" id="PTHR43798">
    <property type="entry name" value="MONOACYLGLYCEROL LIPASE"/>
    <property type="match status" value="1"/>
</dbReference>
<dbReference type="NCBIfam" id="TIGR01250">
    <property type="entry name" value="pro_imino_pep_2"/>
    <property type="match status" value="1"/>
</dbReference>
<sequence>MTTPTSEGFAPYLVPAARKPCQTYYKIFGDLTSGITPLIAIHGGPSVGHSYFMVLEDLTSAYGTPVVLYDQVGCGKSTHIQEKNGDVDFWTPQFFQDEFHNLRKHLGIEEYNVLGHSWGAMLGMMIATHQPQGLRRLVLASGPAAMDDWVQTQRRLLRTLSEGVQACIRTISECTSAGTTASPEYQAAFFEYLKSCLCRVVPFPQELQDGIEELQKDPTVCATLLGLDDFEVTGSMKDWSIVSELHRIKVPTLLVNGAFDQAQDSVLAPIFREIPKVKWYTFSQSAHMAHLEERTKYREIVGEFLTQCE</sequence>
<dbReference type="InterPro" id="IPR050266">
    <property type="entry name" value="AB_hydrolase_sf"/>
</dbReference>